<organism evidence="1 2">
    <name type="scientific">Mucor velutinosus</name>
    <dbReference type="NCBI Taxonomy" id="708070"/>
    <lineage>
        <taxon>Eukaryota</taxon>
        <taxon>Fungi</taxon>
        <taxon>Fungi incertae sedis</taxon>
        <taxon>Mucoromycota</taxon>
        <taxon>Mucoromycotina</taxon>
        <taxon>Mucoromycetes</taxon>
        <taxon>Mucorales</taxon>
        <taxon>Mucorineae</taxon>
        <taxon>Mucoraceae</taxon>
        <taxon>Mucor</taxon>
    </lineage>
</organism>
<dbReference type="EMBL" id="JASEJX010000004">
    <property type="protein sequence ID" value="KAK4521278.1"/>
    <property type="molecule type" value="Genomic_DNA"/>
</dbReference>
<comment type="caution">
    <text evidence="1">The sequence shown here is derived from an EMBL/GenBank/DDBJ whole genome shotgun (WGS) entry which is preliminary data.</text>
</comment>
<dbReference type="RefSeq" id="XP_064687944.1">
    <property type="nucleotide sequence ID" value="XM_064831076.1"/>
</dbReference>
<name>A0AAN7DR43_9FUNG</name>
<dbReference type="AlphaFoldDB" id="A0AAN7DR43"/>
<accession>A0AAN7DR43</accession>
<evidence type="ECO:0000313" key="2">
    <source>
        <dbReference type="Proteomes" id="UP001304243"/>
    </source>
</evidence>
<keyword evidence="2" id="KW-1185">Reference proteome</keyword>
<evidence type="ECO:0000313" key="1">
    <source>
        <dbReference type="EMBL" id="KAK4521278.1"/>
    </source>
</evidence>
<proteinExistence type="predicted"/>
<dbReference type="GeneID" id="89955578"/>
<dbReference type="Proteomes" id="UP001304243">
    <property type="component" value="Unassembled WGS sequence"/>
</dbReference>
<reference evidence="1 2" key="1">
    <citation type="submission" date="2022-11" db="EMBL/GenBank/DDBJ databases">
        <title>Mucor velutinosus strain NIH1002 WGS.</title>
        <authorList>
            <person name="Subramanian P."/>
            <person name="Mullikin J.C."/>
            <person name="Segre J.A."/>
            <person name="Zelazny A.M."/>
        </authorList>
    </citation>
    <scope>NUCLEOTIDE SEQUENCE [LARGE SCALE GENOMIC DNA]</scope>
    <source>
        <strain evidence="1 2">NIH1002</strain>
    </source>
</reference>
<protein>
    <submittedName>
        <fullName evidence="1">Uncharacterized protein</fullName>
    </submittedName>
</protein>
<gene>
    <name evidence="1" type="ORF">ATC70_011892</name>
</gene>
<sequence>MSKSVRFNPEIATFITYSADEYDRSCFAACNPIQYTFAIPTTPIESTPTISMIPTQQQQQQDRPTIKPLDLSIIPNSRRRALDSPTAVQAPRLNSKKPKLTINTQSLTPLFFSGLSTHYKCKNEDDEEEHGYLIPVMAC</sequence>